<keyword evidence="2" id="KW-0503">Monooxygenase</keyword>
<dbReference type="RefSeq" id="WP_284306218.1">
    <property type="nucleotide sequence ID" value="NZ_BSPB01000001.1"/>
</dbReference>
<dbReference type="InterPro" id="IPR002938">
    <property type="entry name" value="FAD-bd"/>
</dbReference>
<accession>A0ABQ6BYC4</accession>
<dbReference type="EMBL" id="BSPB01000001">
    <property type="protein sequence ID" value="GLS12727.1"/>
    <property type="molecule type" value="Genomic_DNA"/>
</dbReference>
<dbReference type="NCBIfam" id="NF005313">
    <property type="entry name" value="PRK06847.1"/>
    <property type="match status" value="1"/>
</dbReference>
<dbReference type="SUPFAM" id="SSF51905">
    <property type="entry name" value="FAD/NAD(P)-binding domain"/>
    <property type="match status" value="1"/>
</dbReference>
<dbReference type="PANTHER" id="PTHR13789">
    <property type="entry name" value="MONOOXYGENASE"/>
    <property type="match status" value="1"/>
</dbReference>
<comment type="caution">
    <text evidence="4">The sequence shown here is derived from an EMBL/GenBank/DDBJ whole genome shotgun (WGS) entry which is preliminary data.</text>
</comment>
<keyword evidence="1" id="KW-0560">Oxidoreductase</keyword>
<sequence length="376" mass="40566">MNTSSKRRALIVGGGIAGMSTAITLRKIGMAVDLIDLDPQWRVYGAGISITGPTLRAFGALGILDAVRREGFTGDGIQVCDAQGAPSHVVPTPIVADDDVPGSGGIMRPVLHRILSEKTLASGAQVRLGLTVDRLDSDVDGITACLSDGTSGRYDMAVGADGVFSKVRRLLFPEAPGPVYTGQCVWRVTVPRPPEVERRMFFLGGPLKVGLTPVSRDEMYMFVLETGPKRPPMPDDQLPGELQRLLAGYGGVLRNVREGLNPSSHVVLRPLEGFLLPRPWERGRAILIGDAAHPTTPHLASGAGMAVEDALVLGEELARNGSVEAAFEGFMNRRYERCRLVVENSLEIGRREQSRAPMHEQAELVERSLRILAEPI</sequence>
<name>A0ABQ6BYC4_9BURK</name>
<gene>
    <name evidence="4" type="ORF">GCM10007935_01530</name>
</gene>
<evidence type="ECO:0000259" key="3">
    <source>
        <dbReference type="Pfam" id="PF01494"/>
    </source>
</evidence>
<dbReference type="Pfam" id="PF01494">
    <property type="entry name" value="FAD_binding_3"/>
    <property type="match status" value="1"/>
</dbReference>
<proteinExistence type="predicted"/>
<evidence type="ECO:0000313" key="5">
    <source>
        <dbReference type="Proteomes" id="UP001156903"/>
    </source>
</evidence>
<dbReference type="PRINTS" id="PR00420">
    <property type="entry name" value="RNGMNOXGNASE"/>
</dbReference>
<dbReference type="InterPro" id="IPR036188">
    <property type="entry name" value="FAD/NAD-bd_sf"/>
</dbReference>
<evidence type="ECO:0000256" key="2">
    <source>
        <dbReference type="ARBA" id="ARBA00023033"/>
    </source>
</evidence>
<dbReference type="Proteomes" id="UP001156903">
    <property type="component" value="Unassembled WGS sequence"/>
</dbReference>
<reference evidence="5" key="1">
    <citation type="journal article" date="2019" name="Int. J. Syst. Evol. Microbiol.">
        <title>The Global Catalogue of Microorganisms (GCM) 10K type strain sequencing project: providing services to taxonomists for standard genome sequencing and annotation.</title>
        <authorList>
            <consortium name="The Broad Institute Genomics Platform"/>
            <consortium name="The Broad Institute Genome Sequencing Center for Infectious Disease"/>
            <person name="Wu L."/>
            <person name="Ma J."/>
        </authorList>
    </citation>
    <scope>NUCLEOTIDE SEQUENCE [LARGE SCALE GENOMIC DNA]</scope>
    <source>
        <strain evidence="5">NBRC 109341</strain>
    </source>
</reference>
<organism evidence="4 5">
    <name type="scientific">Hydrogenophaga electricum</name>
    <dbReference type="NCBI Taxonomy" id="1230953"/>
    <lineage>
        <taxon>Bacteria</taxon>
        <taxon>Pseudomonadati</taxon>
        <taxon>Pseudomonadota</taxon>
        <taxon>Betaproteobacteria</taxon>
        <taxon>Burkholderiales</taxon>
        <taxon>Comamonadaceae</taxon>
        <taxon>Hydrogenophaga</taxon>
    </lineage>
</organism>
<evidence type="ECO:0000313" key="4">
    <source>
        <dbReference type="EMBL" id="GLS12727.1"/>
    </source>
</evidence>
<feature type="domain" description="FAD-binding" evidence="3">
    <location>
        <begin position="9"/>
        <end position="320"/>
    </location>
</feature>
<dbReference type="PANTHER" id="PTHR13789:SF309">
    <property type="entry name" value="PUTATIVE (AFU_ORTHOLOGUE AFUA_6G14510)-RELATED"/>
    <property type="match status" value="1"/>
</dbReference>
<dbReference type="InterPro" id="IPR050493">
    <property type="entry name" value="FAD-dep_Monooxygenase_BioMet"/>
</dbReference>
<dbReference type="Gene3D" id="3.50.50.60">
    <property type="entry name" value="FAD/NAD(P)-binding domain"/>
    <property type="match status" value="1"/>
</dbReference>
<protein>
    <recommendedName>
        <fullName evidence="3">FAD-binding domain-containing protein</fullName>
    </recommendedName>
</protein>
<keyword evidence="5" id="KW-1185">Reference proteome</keyword>
<evidence type="ECO:0000256" key="1">
    <source>
        <dbReference type="ARBA" id="ARBA00023002"/>
    </source>
</evidence>